<organism evidence="2 3">
    <name type="scientific">Scleropages formosus</name>
    <name type="common">Asian bonytongue</name>
    <name type="synonym">Osteoglossum formosum</name>
    <dbReference type="NCBI Taxonomy" id="113540"/>
    <lineage>
        <taxon>Eukaryota</taxon>
        <taxon>Metazoa</taxon>
        <taxon>Chordata</taxon>
        <taxon>Craniata</taxon>
        <taxon>Vertebrata</taxon>
        <taxon>Euteleostomi</taxon>
        <taxon>Actinopterygii</taxon>
        <taxon>Neopterygii</taxon>
        <taxon>Teleostei</taxon>
        <taxon>Osteoglossocephala</taxon>
        <taxon>Osteoglossomorpha</taxon>
        <taxon>Osteoglossiformes</taxon>
        <taxon>Osteoglossidae</taxon>
        <taxon>Scleropages</taxon>
    </lineage>
</organism>
<reference evidence="2" key="2">
    <citation type="submission" date="2025-08" db="UniProtKB">
        <authorList>
            <consortium name="Ensembl"/>
        </authorList>
    </citation>
    <scope>IDENTIFICATION</scope>
</reference>
<evidence type="ECO:0000313" key="3">
    <source>
        <dbReference type="Proteomes" id="UP000694397"/>
    </source>
</evidence>
<feature type="region of interest" description="Disordered" evidence="1">
    <location>
        <begin position="111"/>
        <end position="153"/>
    </location>
</feature>
<feature type="compositionally biased region" description="Polar residues" evidence="1">
    <location>
        <begin position="113"/>
        <end position="143"/>
    </location>
</feature>
<sequence>CSLESREAVLDKCVLCVWELKSPDSLLIELIAASSIYWPSRRSYPDGLNSTKQLGTTTCPPTAQGESAALKRIQLERFRQGGQRAVYRQLKRGRVRQWTTEGFRRLSAFEPSAASSNPANIRTTQQFERASRKQTPFSVSQLTGPGGPGDGALHRFCGDGREAHITEQAVTEMGEGHVHYQHGH</sequence>
<dbReference type="AlphaFoldDB" id="A0A8C9VNZ1"/>
<protein>
    <submittedName>
        <fullName evidence="2">Uncharacterized protein</fullName>
    </submittedName>
</protein>
<keyword evidence="3" id="KW-1185">Reference proteome</keyword>
<evidence type="ECO:0000313" key="2">
    <source>
        <dbReference type="Ensembl" id="ENSSFOP00015062701.1"/>
    </source>
</evidence>
<accession>A0A8C9VNZ1</accession>
<dbReference type="Ensembl" id="ENSSFOT00015082255.1">
    <property type="protein sequence ID" value="ENSSFOP00015062701.1"/>
    <property type="gene ID" value="ENSSFOG00015026136.1"/>
</dbReference>
<reference evidence="2 3" key="1">
    <citation type="submission" date="2019-04" db="EMBL/GenBank/DDBJ databases">
        <authorList>
            <consortium name="Wellcome Sanger Institute Data Sharing"/>
        </authorList>
    </citation>
    <scope>NUCLEOTIDE SEQUENCE [LARGE SCALE GENOMIC DNA]</scope>
</reference>
<proteinExistence type="predicted"/>
<evidence type="ECO:0000256" key="1">
    <source>
        <dbReference type="SAM" id="MobiDB-lite"/>
    </source>
</evidence>
<dbReference type="Proteomes" id="UP000694397">
    <property type="component" value="Chromosome 10"/>
</dbReference>
<name>A0A8C9VNZ1_SCLFO</name>
<reference evidence="2" key="3">
    <citation type="submission" date="2025-09" db="UniProtKB">
        <authorList>
            <consortium name="Ensembl"/>
        </authorList>
    </citation>
    <scope>IDENTIFICATION</scope>
</reference>